<protein>
    <recommendedName>
        <fullName evidence="1">Nucleolar protein 9</fullName>
    </recommendedName>
    <alternativeName>
        <fullName evidence="3 4">Pumilio domain-containing protein NOP9</fullName>
    </alternativeName>
</protein>
<keyword evidence="7" id="KW-1185">Reference proteome</keyword>
<proteinExistence type="predicted"/>
<evidence type="ECO:0000256" key="2">
    <source>
        <dbReference type="ARBA" id="ARBA00022737"/>
    </source>
</evidence>
<feature type="region of interest" description="Disordered" evidence="5">
    <location>
        <begin position="260"/>
        <end position="297"/>
    </location>
</feature>
<dbReference type="SMART" id="SM00025">
    <property type="entry name" value="Pumilio"/>
    <property type="match status" value="3"/>
</dbReference>
<dbReference type="VEuPathDB" id="FungiDB:MELLADRAFT_117295"/>
<evidence type="ECO:0000313" key="6">
    <source>
        <dbReference type="EMBL" id="EGG03657.1"/>
    </source>
</evidence>
<accession>F4RVJ3</accession>
<dbReference type="GO" id="GO:0030686">
    <property type="term" value="C:90S preribosome"/>
    <property type="evidence" value="ECO:0007669"/>
    <property type="project" value="TreeGrafter"/>
</dbReference>
<dbReference type="Pfam" id="PF22493">
    <property type="entry name" value="PUF_NOP9"/>
    <property type="match status" value="1"/>
</dbReference>
<dbReference type="STRING" id="747676.F4RVJ3"/>
<dbReference type="SUPFAM" id="SSF48371">
    <property type="entry name" value="ARM repeat"/>
    <property type="match status" value="2"/>
</dbReference>
<name>F4RVJ3_MELLP</name>
<dbReference type="Proteomes" id="UP000001072">
    <property type="component" value="Unassembled WGS sequence"/>
</dbReference>
<dbReference type="InterPro" id="IPR011989">
    <property type="entry name" value="ARM-like"/>
</dbReference>
<dbReference type="InterPro" id="IPR040000">
    <property type="entry name" value="NOP9"/>
</dbReference>
<evidence type="ECO:0000256" key="3">
    <source>
        <dbReference type="ARBA" id="ARBA00030932"/>
    </source>
</evidence>
<gene>
    <name evidence="6" type="ORF">MELLADRAFT_117295</name>
</gene>
<evidence type="ECO:0000313" key="7">
    <source>
        <dbReference type="Proteomes" id="UP000001072"/>
    </source>
</evidence>
<dbReference type="eggNOG" id="KOG2188">
    <property type="taxonomic scope" value="Eukaryota"/>
</dbReference>
<dbReference type="GO" id="GO:0000480">
    <property type="term" value="P:endonucleolytic cleavage in 5'-ETS of tricistronic rRNA transcript (SSU-rRNA, 5.8S rRNA, LSU-rRNA)"/>
    <property type="evidence" value="ECO:0007669"/>
    <property type="project" value="TreeGrafter"/>
</dbReference>
<feature type="compositionally biased region" description="Basic residues" evidence="5">
    <location>
        <begin position="262"/>
        <end position="279"/>
    </location>
</feature>
<dbReference type="InterPro" id="IPR001313">
    <property type="entry name" value="Pumilio_RNA-bd_rpt"/>
</dbReference>
<dbReference type="PANTHER" id="PTHR13102">
    <property type="entry name" value="NUCLEOLAR PROTEIN 9"/>
    <property type="match status" value="1"/>
</dbReference>
<dbReference type="FunCoup" id="F4RVJ3">
    <property type="interactions" value="462"/>
</dbReference>
<dbReference type="RefSeq" id="XP_007413104.1">
    <property type="nucleotide sequence ID" value="XM_007413042.1"/>
</dbReference>
<evidence type="ECO:0000256" key="4">
    <source>
        <dbReference type="ARBA" id="ARBA00031929"/>
    </source>
</evidence>
<dbReference type="GO" id="GO:0005730">
    <property type="term" value="C:nucleolus"/>
    <property type="evidence" value="ECO:0007669"/>
    <property type="project" value="TreeGrafter"/>
</dbReference>
<dbReference type="Gene3D" id="1.25.10.10">
    <property type="entry name" value="Leucine-rich Repeat Variant"/>
    <property type="match status" value="3"/>
</dbReference>
<dbReference type="AlphaFoldDB" id="F4RVJ3"/>
<evidence type="ECO:0000256" key="1">
    <source>
        <dbReference type="ARBA" id="ARBA00016427"/>
    </source>
</evidence>
<reference evidence="7" key="1">
    <citation type="journal article" date="2011" name="Proc. Natl. Acad. Sci. U.S.A.">
        <title>Obligate biotrophy features unraveled by the genomic analysis of rust fungi.</title>
        <authorList>
            <person name="Duplessis S."/>
            <person name="Cuomo C.A."/>
            <person name="Lin Y.-C."/>
            <person name="Aerts A."/>
            <person name="Tisserant E."/>
            <person name="Veneault-Fourrey C."/>
            <person name="Joly D.L."/>
            <person name="Hacquard S."/>
            <person name="Amselem J."/>
            <person name="Cantarel B.L."/>
            <person name="Chiu R."/>
            <person name="Coutinho P.M."/>
            <person name="Feau N."/>
            <person name="Field M."/>
            <person name="Frey P."/>
            <person name="Gelhaye E."/>
            <person name="Goldberg J."/>
            <person name="Grabherr M.G."/>
            <person name="Kodira C.D."/>
            <person name="Kohler A."/>
            <person name="Kuees U."/>
            <person name="Lindquist E.A."/>
            <person name="Lucas S.M."/>
            <person name="Mago R."/>
            <person name="Mauceli E."/>
            <person name="Morin E."/>
            <person name="Murat C."/>
            <person name="Pangilinan J.L."/>
            <person name="Park R."/>
            <person name="Pearson M."/>
            <person name="Quesneville H."/>
            <person name="Rouhier N."/>
            <person name="Sakthikumar S."/>
            <person name="Salamov A.A."/>
            <person name="Schmutz J."/>
            <person name="Selles B."/>
            <person name="Shapiro H."/>
            <person name="Tanguay P."/>
            <person name="Tuskan G.A."/>
            <person name="Henrissat B."/>
            <person name="Van de Peer Y."/>
            <person name="Rouze P."/>
            <person name="Ellis J.G."/>
            <person name="Dodds P.N."/>
            <person name="Schein J.E."/>
            <person name="Zhong S."/>
            <person name="Hamelin R.C."/>
            <person name="Grigoriev I.V."/>
            <person name="Szabo L.J."/>
            <person name="Martin F."/>
        </authorList>
    </citation>
    <scope>NUCLEOTIDE SEQUENCE [LARGE SCALE GENOMIC DNA]</scope>
    <source>
        <strain evidence="7">98AG31 / pathotype 3-4-7</strain>
    </source>
</reference>
<feature type="compositionally biased region" description="Pro residues" evidence="5">
    <location>
        <begin position="57"/>
        <end position="72"/>
    </location>
</feature>
<dbReference type="InParanoid" id="F4RVJ3"/>
<evidence type="ECO:0000256" key="5">
    <source>
        <dbReference type="SAM" id="MobiDB-lite"/>
    </source>
</evidence>
<feature type="compositionally biased region" description="Basic and acidic residues" evidence="5">
    <location>
        <begin position="280"/>
        <end position="291"/>
    </location>
</feature>
<dbReference type="HOGENOM" id="CLU_008720_0_0_1"/>
<feature type="compositionally biased region" description="Basic and acidic residues" evidence="5">
    <location>
        <begin position="709"/>
        <end position="721"/>
    </location>
</feature>
<dbReference type="GO" id="GO:0030688">
    <property type="term" value="C:preribosome, small subunit precursor"/>
    <property type="evidence" value="ECO:0007669"/>
    <property type="project" value="TreeGrafter"/>
</dbReference>
<dbReference type="PANTHER" id="PTHR13102:SF0">
    <property type="entry name" value="NUCLEOLAR PROTEIN 9"/>
    <property type="match status" value="1"/>
</dbReference>
<dbReference type="GO" id="GO:0000447">
    <property type="term" value="P:endonucleolytic cleavage in ITS1 to separate SSU-rRNA from 5.8S rRNA and LSU-rRNA from tricistronic rRNA transcript (SSU-rRNA, 5.8S rRNA, LSU-rRNA)"/>
    <property type="evidence" value="ECO:0007669"/>
    <property type="project" value="TreeGrafter"/>
</dbReference>
<keyword evidence="2" id="KW-0677">Repeat</keyword>
<dbReference type="GO" id="GO:0000056">
    <property type="term" value="P:ribosomal small subunit export from nucleus"/>
    <property type="evidence" value="ECO:0007669"/>
    <property type="project" value="TreeGrafter"/>
</dbReference>
<dbReference type="GO" id="GO:0000472">
    <property type="term" value="P:endonucleolytic cleavage to generate mature 5'-end of SSU-rRNA from (SSU-rRNA, 5.8S rRNA, LSU-rRNA)"/>
    <property type="evidence" value="ECO:0007669"/>
    <property type="project" value="TreeGrafter"/>
</dbReference>
<feature type="region of interest" description="Disordered" evidence="5">
    <location>
        <begin position="709"/>
        <end position="746"/>
    </location>
</feature>
<dbReference type="GO" id="GO:0003723">
    <property type="term" value="F:RNA binding"/>
    <property type="evidence" value="ECO:0007669"/>
    <property type="project" value="InterPro"/>
</dbReference>
<organism evidence="7">
    <name type="scientific">Melampsora larici-populina (strain 98AG31 / pathotype 3-4-7)</name>
    <name type="common">Poplar leaf rust fungus</name>
    <dbReference type="NCBI Taxonomy" id="747676"/>
    <lineage>
        <taxon>Eukaryota</taxon>
        <taxon>Fungi</taxon>
        <taxon>Dikarya</taxon>
        <taxon>Basidiomycota</taxon>
        <taxon>Pucciniomycotina</taxon>
        <taxon>Pucciniomycetes</taxon>
        <taxon>Pucciniales</taxon>
        <taxon>Melampsoraceae</taxon>
        <taxon>Melampsora</taxon>
    </lineage>
</organism>
<feature type="region of interest" description="Disordered" evidence="5">
    <location>
        <begin position="43"/>
        <end position="75"/>
    </location>
</feature>
<feature type="compositionally biased region" description="Polar residues" evidence="5">
    <location>
        <begin position="45"/>
        <end position="54"/>
    </location>
</feature>
<sequence length="774" mass="87099">MPREFRKRGRGNRAKPEKTQDDASNLPLEPLIYRNVLELAVPEESFQTKQNQITAPDKPPAPETEPQFPEPSPDLKAYWRDIDDKIQELERLGAGSTHCTDLLQEVGEEDEEDERNLLLRSALEELSGHELSLAADPETSVILERLIYSMDDFAKRVLADRFMVHFLDLISHRHASHVVQTLLALSAPVLAREAHGKPEQSNSNEADHDHGDLPAMYLLLAQACEDVMPNIQSLSEHPTAAHVLLTLFLLVSGKPVSAEHARSRKSAKWRSKQGHLRSVFHRDQADEKDISDGVSPVPAPLHKMGTKLYNTIKSTWCQAPGVGTRNAACNPATNALLQVLVGLEFDKGEAEKPGSMVDNLLDGLITSQGPQTRSEFVETCLRDTTASHVMECVISRLSPSYFSQFYSTYFLHRMGMLSNHPVTNFLTAKVVSRLDSDQFLPALQECVPKMIDCIDNYRTGVLQALVSRSKNLGLTEQREVIQSLLRAFGVTEDTEKPYIFPCLISLMRLDYFRKTTAFQQIEKSLKSSETDTNDMKLPDSNMQGSLLLQGILQLAVPDLMTSIVNSLMLLPLSVTMSFSRDTIASRALDSILNSPTISPAPRRQFISRFIGHYHRLADDRVGSRIADLCWAVADVFTKEKIASSLVDQQNALQQSAYGHYFVRKLELPYFERQRNGWKAAMLQKFPSRKVVALPTKEEQTKITTKILEEPKGNEIEKDTGRPIEVNEPLQKSKKPKKKKMEEPAANEIDVLDGLFDPIIKKRKKNKKKSDEMDQ</sequence>
<dbReference type="InterPro" id="IPR016024">
    <property type="entry name" value="ARM-type_fold"/>
</dbReference>
<dbReference type="KEGG" id="mlr:MELLADRAFT_117295"/>
<dbReference type="OrthoDB" id="392571at2759"/>
<feature type="region of interest" description="Disordered" evidence="5">
    <location>
        <begin position="1"/>
        <end position="27"/>
    </location>
</feature>
<feature type="compositionally biased region" description="Basic residues" evidence="5">
    <location>
        <begin position="1"/>
        <end position="13"/>
    </location>
</feature>
<dbReference type="EMBL" id="GL883123">
    <property type="protein sequence ID" value="EGG03657.1"/>
    <property type="molecule type" value="Genomic_DNA"/>
</dbReference>
<dbReference type="GeneID" id="18925987"/>